<dbReference type="Pfam" id="PF01636">
    <property type="entry name" value="APH"/>
    <property type="match status" value="1"/>
</dbReference>
<gene>
    <name evidence="2" type="ORF">GCM10009606_35340</name>
</gene>
<keyword evidence="3" id="KW-1185">Reference proteome</keyword>
<evidence type="ECO:0000313" key="3">
    <source>
        <dbReference type="Proteomes" id="UP001499979"/>
    </source>
</evidence>
<organism evidence="2 3">
    <name type="scientific">Nocardioides aquiterrae</name>
    <dbReference type="NCBI Taxonomy" id="203799"/>
    <lineage>
        <taxon>Bacteria</taxon>
        <taxon>Bacillati</taxon>
        <taxon>Actinomycetota</taxon>
        <taxon>Actinomycetes</taxon>
        <taxon>Propionibacteriales</taxon>
        <taxon>Nocardioidaceae</taxon>
        <taxon>Nocardioides</taxon>
    </lineage>
</organism>
<evidence type="ECO:0000313" key="2">
    <source>
        <dbReference type="EMBL" id="GAA1153935.1"/>
    </source>
</evidence>
<reference evidence="2 3" key="1">
    <citation type="journal article" date="2019" name="Int. J. Syst. Evol. Microbiol.">
        <title>The Global Catalogue of Microorganisms (GCM) 10K type strain sequencing project: providing services to taxonomists for standard genome sequencing and annotation.</title>
        <authorList>
            <consortium name="The Broad Institute Genomics Platform"/>
            <consortium name="The Broad Institute Genome Sequencing Center for Infectious Disease"/>
            <person name="Wu L."/>
            <person name="Ma J."/>
        </authorList>
    </citation>
    <scope>NUCLEOTIDE SEQUENCE [LARGE SCALE GENOMIC DNA]</scope>
    <source>
        <strain evidence="2 3">JCM 11813</strain>
    </source>
</reference>
<proteinExistence type="predicted"/>
<comment type="caution">
    <text evidence="2">The sequence shown here is derived from an EMBL/GenBank/DDBJ whole genome shotgun (WGS) entry which is preliminary data.</text>
</comment>
<evidence type="ECO:0000259" key="1">
    <source>
        <dbReference type="Pfam" id="PF01636"/>
    </source>
</evidence>
<accession>A0ABN1UIS3</accession>
<feature type="domain" description="Aminoglycoside phosphotransferase" evidence="1">
    <location>
        <begin position="70"/>
        <end position="259"/>
    </location>
</feature>
<dbReference type="InterPro" id="IPR011009">
    <property type="entry name" value="Kinase-like_dom_sf"/>
</dbReference>
<dbReference type="RefSeq" id="WP_343908939.1">
    <property type="nucleotide sequence ID" value="NZ_BAAAJE010000019.1"/>
</dbReference>
<name>A0ABN1UIS3_9ACTN</name>
<dbReference type="InterPro" id="IPR002575">
    <property type="entry name" value="Aminoglycoside_PTrfase"/>
</dbReference>
<sequence length="321" mass="35338">MTSPRLPTTIPHGRTARRLEWPHLPPHLRALIERRCGSPVASAQSQGAGFTPGFASVLTCEDGTRHFVKAASQKAQRMFADAYREEARKLAALPADAPAPRLLWTHDADDWMVLGIEYVESRQPRRPWRAEDLDRCLGMTAAAAEMLTPAARELALPSFGEEYADWPAYWDTLRAAPPDLPGLAEHLDEAAALAARFAGVTAGSTVVHMDIRDDNILLTADGRVLLCDWNFPVEGAAWLDTMVLMIGPRGDGHDVDALLAAHPITRDVPAESVDVVLALVTGYFLASARQPVPPTSPYVRDAQRWQGQVCWDWLAERRGWA</sequence>
<dbReference type="SUPFAM" id="SSF56112">
    <property type="entry name" value="Protein kinase-like (PK-like)"/>
    <property type="match status" value="1"/>
</dbReference>
<dbReference type="EMBL" id="BAAAJE010000019">
    <property type="protein sequence ID" value="GAA1153935.1"/>
    <property type="molecule type" value="Genomic_DNA"/>
</dbReference>
<protein>
    <recommendedName>
        <fullName evidence="1">Aminoglycoside phosphotransferase domain-containing protein</fullName>
    </recommendedName>
</protein>
<dbReference type="Proteomes" id="UP001499979">
    <property type="component" value="Unassembled WGS sequence"/>
</dbReference>
<dbReference type="Gene3D" id="3.30.200.20">
    <property type="entry name" value="Phosphorylase Kinase, domain 1"/>
    <property type="match status" value="1"/>
</dbReference>